<name>A0A2P4TAI0_BAMTH</name>
<dbReference type="EMBL" id="PPHD01003751">
    <property type="protein sequence ID" value="POI33344.1"/>
    <property type="molecule type" value="Genomic_DNA"/>
</dbReference>
<gene>
    <name evidence="1" type="ORF">CIB84_002905</name>
</gene>
<dbReference type="InterPro" id="IPR027912">
    <property type="entry name" value="CFAP54"/>
</dbReference>
<evidence type="ECO:0000313" key="2">
    <source>
        <dbReference type="Proteomes" id="UP000237246"/>
    </source>
</evidence>
<dbReference type="AlphaFoldDB" id="A0A2P4TAI0"/>
<dbReference type="PANTHER" id="PTHR33487:SF1">
    <property type="entry name" value="CILIA- AND FLAGELLA-ASSOCIATED PROTEIN 54"/>
    <property type="match status" value="1"/>
</dbReference>
<organism evidence="1 2">
    <name type="scientific">Bambusicola thoracicus</name>
    <name type="common">Chinese bamboo-partridge</name>
    <name type="synonym">Perdix thoracica</name>
    <dbReference type="NCBI Taxonomy" id="9083"/>
    <lineage>
        <taxon>Eukaryota</taxon>
        <taxon>Metazoa</taxon>
        <taxon>Chordata</taxon>
        <taxon>Craniata</taxon>
        <taxon>Vertebrata</taxon>
        <taxon>Euteleostomi</taxon>
        <taxon>Archelosauria</taxon>
        <taxon>Archosauria</taxon>
        <taxon>Dinosauria</taxon>
        <taxon>Saurischia</taxon>
        <taxon>Theropoda</taxon>
        <taxon>Coelurosauria</taxon>
        <taxon>Aves</taxon>
        <taxon>Neognathae</taxon>
        <taxon>Galloanserae</taxon>
        <taxon>Galliformes</taxon>
        <taxon>Phasianidae</taxon>
        <taxon>Perdicinae</taxon>
        <taxon>Bambusicola</taxon>
    </lineage>
</organism>
<dbReference type="OrthoDB" id="2104158at2759"/>
<accession>A0A2P4TAI0</accession>
<proteinExistence type="predicted"/>
<evidence type="ECO:0000313" key="1">
    <source>
        <dbReference type="EMBL" id="POI33344.1"/>
    </source>
</evidence>
<sequence>MLGTIHIYTICRHLMMIGQSAKKRKTSSQFCFLYFGQVFARRGLIQINELKQLENISSSQKNSETGKIFREATIKMSVMIFKRAVYESRRKPKSYFRPKLRVNLKEAQNLPWPRTTTEQLLMEMFDGTASQFLAILEALSDSSRRVLHPTPPVPDEPEIRDVISELFFAGLEILSGGVSSTDVQGADCTDKFDIINASSTLLQLILTGENRVSGEAAVKFAKLAFNYEEWDVFDSATVFVTNFLQWVYVLWIINEVILQSNVADTDVVMVAEITLCLTAILENMADSASKSKKKAGKTFNEKVIV</sequence>
<comment type="caution">
    <text evidence="1">The sequence shown here is derived from an EMBL/GenBank/DDBJ whole genome shotgun (WGS) entry which is preliminary data.</text>
</comment>
<keyword evidence="2" id="KW-1185">Reference proteome</keyword>
<reference evidence="1 2" key="1">
    <citation type="submission" date="2018-01" db="EMBL/GenBank/DDBJ databases">
        <title>Comparison of the Chinese Bamboo Partridge and Red Junglefowl genome sequences highlights the importance of demography in genome evolution.</title>
        <authorList>
            <person name="Tiley G.P."/>
            <person name="Kimball R.T."/>
            <person name="Braun E.L."/>
            <person name="Burleigh J.G."/>
        </authorList>
    </citation>
    <scope>NUCLEOTIDE SEQUENCE [LARGE SCALE GENOMIC DNA]</scope>
    <source>
        <strain evidence="1">RTK389</strain>
        <tissue evidence="1">Blood</tissue>
    </source>
</reference>
<protein>
    <submittedName>
        <fullName evidence="1">Uncharacterized protein</fullName>
    </submittedName>
</protein>
<dbReference type="Proteomes" id="UP000237246">
    <property type="component" value="Unassembled WGS sequence"/>
</dbReference>
<dbReference type="Pfam" id="PF14858">
    <property type="entry name" value="CFAP54_N"/>
    <property type="match status" value="1"/>
</dbReference>
<dbReference type="PANTHER" id="PTHR33487">
    <property type="entry name" value="CILIA- AND FLAGELLA-ASSOCIATED PROTEIN 54"/>
    <property type="match status" value="1"/>
</dbReference>
<dbReference type="GO" id="GO:0060271">
    <property type="term" value="P:cilium assembly"/>
    <property type="evidence" value="ECO:0007669"/>
    <property type="project" value="TreeGrafter"/>
</dbReference>